<dbReference type="AlphaFoldDB" id="A0A9D2UIB0"/>
<dbReference type="Gene3D" id="3.60.60.10">
    <property type="entry name" value="Penicillin V Acylase, Chain A"/>
    <property type="match status" value="1"/>
</dbReference>
<dbReference type="GO" id="GO:0070004">
    <property type="term" value="F:cysteine-type exopeptidase activity"/>
    <property type="evidence" value="ECO:0007669"/>
    <property type="project" value="InterPro"/>
</dbReference>
<sequence>MLWGTAAALACTNLIVGKKASSDGSVFITYSADSYCMFGELVHFPAAKWPAGTMLPVHEWDTGRYLGVIEQASETYNVIGNINEFQVAIAETTFGGRPELVDTTGILDYGSLIYITLQRSRTAREAIDVMTELVNEYGYCSSGESFSIADPGEAWILEMIGKGPGNRGAVWAAVRIPDDCISAHANQSRIRQLTFDDEDNCLFSSDVITFAREKGYFDGKNTDFSFSEAYAPADFSTSRHCEARVWSFFNRYVSGMDKYLPYVSGENNDGMPLYVRPERKLSMTDVRDMMRDHYEGTPLDMSHDVMAGPYSSPYRFPLLEFEADGKKYFNERPISTYQTAFSFVAQLRASLPDPVGGVLWFTLDDANMSVFTPVYCGADRVPDCYAANGASDTRFSWDNAYWIYNWVANMVYPRYSLMFGDLREQRDMLERTYVTMQPGFEQVAVRLYDSDRAALRELLNSYTNATAQNALESWKELAEYLIVRYNDNVIKEVKDGKFVLNENGRCNSFTRPAYDKQFIEQVISLTGDRYVMPESSK</sequence>
<dbReference type="GO" id="GO:0006508">
    <property type="term" value="P:proteolysis"/>
    <property type="evidence" value="ECO:0007669"/>
    <property type="project" value="UniProtKB-KW"/>
</dbReference>
<dbReference type="EMBL" id="DWUP01000091">
    <property type="protein sequence ID" value="HJD52963.1"/>
    <property type="molecule type" value="Genomic_DNA"/>
</dbReference>
<dbReference type="InterPro" id="IPR005322">
    <property type="entry name" value="Peptidase_C69"/>
</dbReference>
<comment type="similarity">
    <text evidence="1">Belongs to the peptidase C69 family.</text>
</comment>
<name>A0A9D2UIB0_9BACT</name>
<reference evidence="2" key="2">
    <citation type="submission" date="2021-04" db="EMBL/GenBank/DDBJ databases">
        <authorList>
            <person name="Gilroy R."/>
        </authorList>
    </citation>
    <scope>NUCLEOTIDE SEQUENCE</scope>
    <source>
        <strain evidence="2">MalCec1-1739</strain>
    </source>
</reference>
<evidence type="ECO:0000256" key="1">
    <source>
        <dbReference type="RuleBase" id="RU364089"/>
    </source>
</evidence>
<evidence type="ECO:0000313" key="3">
    <source>
        <dbReference type="Proteomes" id="UP000787625"/>
    </source>
</evidence>
<dbReference type="Pfam" id="PF03577">
    <property type="entry name" value="Peptidase_C69"/>
    <property type="match status" value="1"/>
</dbReference>
<dbReference type="EC" id="3.4.-.-" evidence="1"/>
<keyword evidence="1" id="KW-0378">Hydrolase</keyword>
<accession>A0A9D2UIB0</accession>
<keyword evidence="1" id="KW-0645">Protease</keyword>
<reference evidence="2" key="1">
    <citation type="journal article" date="2021" name="PeerJ">
        <title>Extensive microbial diversity within the chicken gut microbiome revealed by metagenomics and culture.</title>
        <authorList>
            <person name="Gilroy R."/>
            <person name="Ravi A."/>
            <person name="Getino M."/>
            <person name="Pursley I."/>
            <person name="Horton D.L."/>
            <person name="Alikhan N.F."/>
            <person name="Baker D."/>
            <person name="Gharbi K."/>
            <person name="Hall N."/>
            <person name="Watson M."/>
            <person name="Adriaenssens E.M."/>
            <person name="Foster-Nyarko E."/>
            <person name="Jarju S."/>
            <person name="Secka A."/>
            <person name="Antonio M."/>
            <person name="Oren A."/>
            <person name="Chaudhuri R.R."/>
            <person name="La Ragione R."/>
            <person name="Hildebrand F."/>
            <person name="Pallen M.J."/>
        </authorList>
    </citation>
    <scope>NUCLEOTIDE SEQUENCE</scope>
    <source>
        <strain evidence="2">MalCec1-1739</strain>
    </source>
</reference>
<comment type="catalytic activity">
    <reaction evidence="1">
        <text>an L-aminoacyl-L-amino acid + H2O = 2 an L-alpha-amino acid</text>
        <dbReference type="Rhea" id="RHEA:48940"/>
        <dbReference type="ChEBI" id="CHEBI:15377"/>
        <dbReference type="ChEBI" id="CHEBI:59869"/>
        <dbReference type="ChEBI" id="CHEBI:77460"/>
    </reaction>
</comment>
<comment type="caution">
    <text evidence="2">The sequence shown here is derived from an EMBL/GenBank/DDBJ whole genome shotgun (WGS) entry which is preliminary data.</text>
</comment>
<keyword evidence="1" id="KW-0224">Dipeptidase</keyword>
<dbReference type="GO" id="GO:0016805">
    <property type="term" value="F:dipeptidase activity"/>
    <property type="evidence" value="ECO:0007669"/>
    <property type="project" value="UniProtKB-KW"/>
</dbReference>
<proteinExistence type="inferred from homology"/>
<gene>
    <name evidence="2" type="ORF">IAA93_04465</name>
</gene>
<dbReference type="Proteomes" id="UP000787625">
    <property type="component" value="Unassembled WGS sequence"/>
</dbReference>
<protein>
    <recommendedName>
        <fullName evidence="1">Dipeptidase</fullName>
        <ecNumber evidence="1">3.4.-.-</ecNumber>
    </recommendedName>
</protein>
<dbReference type="PANTHER" id="PTHR12994">
    <property type="entry name" value="SECERNIN"/>
    <property type="match status" value="1"/>
</dbReference>
<dbReference type="PANTHER" id="PTHR12994:SF17">
    <property type="entry name" value="LD30995P"/>
    <property type="match status" value="1"/>
</dbReference>
<evidence type="ECO:0000313" key="2">
    <source>
        <dbReference type="EMBL" id="HJD52963.1"/>
    </source>
</evidence>
<organism evidence="2 3">
    <name type="scientific">Candidatus Avibacteroides avistercoris</name>
    <dbReference type="NCBI Taxonomy" id="2840690"/>
    <lineage>
        <taxon>Bacteria</taxon>
        <taxon>Pseudomonadati</taxon>
        <taxon>Bacteroidota</taxon>
        <taxon>Bacteroidia</taxon>
        <taxon>Bacteroidales</taxon>
        <taxon>Bacteroidaceae</taxon>
        <taxon>Bacteroidaceae incertae sedis</taxon>
        <taxon>Candidatus Avibacteroides</taxon>
    </lineage>
</organism>